<sequence length="394" mass="43142">MNTENLVLFWQSQLPNFSNCYPVTRVSDGMSDPLKPSNSLILTLLQVPDYREHPNIQEQVQGGVNVMIAQDNHLGLLHNYVHRFNLNNCLPKPLQDNLQSLIANGVATCSGQVSPGYPAEPTDLLMFPKNAPPSSLIPGLLREKLFATAGVPSPLNALYIFSCCVSQTTDLTSPTLFQASTWSPALGHSSHFSHATSEGADPSKSAIVQEAICILQHSDSNVFRSDDTDTFFQLATLKAALACQDAELCAHLKKSVKEWKEERDKERTSKAQAAPAKLSEDSSKASTSKSSTKGKETVPKTKTQSAKEVVVPEVKKKPKTRAASQSEGSKSKGKHCATPKSKETVSKEEQVKEGETVEQDEDVEMQEVDATREELEEDTSILVDQLDEEDEESN</sequence>
<organism evidence="2 3">
    <name type="scientific">Candolleomyces eurysporus</name>
    <dbReference type="NCBI Taxonomy" id="2828524"/>
    <lineage>
        <taxon>Eukaryota</taxon>
        <taxon>Fungi</taxon>
        <taxon>Dikarya</taxon>
        <taxon>Basidiomycota</taxon>
        <taxon>Agaricomycotina</taxon>
        <taxon>Agaricomycetes</taxon>
        <taxon>Agaricomycetidae</taxon>
        <taxon>Agaricales</taxon>
        <taxon>Agaricineae</taxon>
        <taxon>Psathyrellaceae</taxon>
        <taxon>Candolleomyces</taxon>
    </lineage>
</organism>
<comment type="caution">
    <text evidence="2">The sequence shown here is derived from an EMBL/GenBank/DDBJ whole genome shotgun (WGS) entry which is preliminary data.</text>
</comment>
<feature type="compositionally biased region" description="Acidic residues" evidence="1">
    <location>
        <begin position="356"/>
        <end position="367"/>
    </location>
</feature>
<name>A0A9W8JA28_9AGAR</name>
<evidence type="ECO:0000313" key="3">
    <source>
        <dbReference type="Proteomes" id="UP001140091"/>
    </source>
</evidence>
<dbReference type="OrthoDB" id="2417635at2759"/>
<keyword evidence="3" id="KW-1185">Reference proteome</keyword>
<protein>
    <submittedName>
        <fullName evidence="2">Uncharacterized protein</fullName>
    </submittedName>
</protein>
<accession>A0A9W8JA28</accession>
<dbReference type="EMBL" id="JANBPK010000896">
    <property type="protein sequence ID" value="KAJ2929113.1"/>
    <property type="molecule type" value="Genomic_DNA"/>
</dbReference>
<feature type="compositionally biased region" description="Basic and acidic residues" evidence="1">
    <location>
        <begin position="259"/>
        <end position="269"/>
    </location>
</feature>
<reference evidence="2" key="1">
    <citation type="submission" date="2022-06" db="EMBL/GenBank/DDBJ databases">
        <title>Genome Sequence of Candolleomyces eurysporus.</title>
        <authorList>
            <person name="Buettner E."/>
        </authorList>
    </citation>
    <scope>NUCLEOTIDE SEQUENCE</scope>
    <source>
        <strain evidence="2">VTCC 930004</strain>
    </source>
</reference>
<proteinExistence type="predicted"/>
<evidence type="ECO:0000256" key="1">
    <source>
        <dbReference type="SAM" id="MobiDB-lite"/>
    </source>
</evidence>
<dbReference type="Proteomes" id="UP001140091">
    <property type="component" value="Unassembled WGS sequence"/>
</dbReference>
<feature type="compositionally biased region" description="Acidic residues" evidence="1">
    <location>
        <begin position="374"/>
        <end position="394"/>
    </location>
</feature>
<feature type="compositionally biased region" description="Basic and acidic residues" evidence="1">
    <location>
        <begin position="340"/>
        <end position="355"/>
    </location>
</feature>
<dbReference type="AlphaFoldDB" id="A0A9W8JA28"/>
<gene>
    <name evidence="2" type="ORF">H1R20_g7983</name>
</gene>
<feature type="non-terminal residue" evidence="2">
    <location>
        <position position="1"/>
    </location>
</feature>
<evidence type="ECO:0000313" key="2">
    <source>
        <dbReference type="EMBL" id="KAJ2929113.1"/>
    </source>
</evidence>
<feature type="region of interest" description="Disordered" evidence="1">
    <location>
        <begin position="259"/>
        <end position="394"/>
    </location>
</feature>